<comment type="caution">
    <text evidence="1">The sequence shown here is derived from an EMBL/GenBank/DDBJ whole genome shotgun (WGS) entry which is preliminary data.</text>
</comment>
<keyword evidence="2" id="KW-1185">Reference proteome</keyword>
<dbReference type="Proteomes" id="UP000805193">
    <property type="component" value="Unassembled WGS sequence"/>
</dbReference>
<feature type="non-terminal residue" evidence="1">
    <location>
        <position position="1"/>
    </location>
</feature>
<reference evidence="1 2" key="1">
    <citation type="journal article" date="2020" name="Cell">
        <title>Large-Scale Comparative Analyses of Tick Genomes Elucidate Their Genetic Diversity and Vector Capacities.</title>
        <authorList>
            <consortium name="Tick Genome and Microbiome Consortium (TIGMIC)"/>
            <person name="Jia N."/>
            <person name="Wang J."/>
            <person name="Shi W."/>
            <person name="Du L."/>
            <person name="Sun Y."/>
            <person name="Zhan W."/>
            <person name="Jiang J.F."/>
            <person name="Wang Q."/>
            <person name="Zhang B."/>
            <person name="Ji P."/>
            <person name="Bell-Sakyi L."/>
            <person name="Cui X.M."/>
            <person name="Yuan T.T."/>
            <person name="Jiang B.G."/>
            <person name="Yang W.F."/>
            <person name="Lam T.T."/>
            <person name="Chang Q.C."/>
            <person name="Ding S.J."/>
            <person name="Wang X.J."/>
            <person name="Zhu J.G."/>
            <person name="Ruan X.D."/>
            <person name="Zhao L."/>
            <person name="Wei J.T."/>
            <person name="Ye R.Z."/>
            <person name="Que T.C."/>
            <person name="Du C.H."/>
            <person name="Zhou Y.H."/>
            <person name="Cheng J.X."/>
            <person name="Dai P.F."/>
            <person name="Guo W.B."/>
            <person name="Han X.H."/>
            <person name="Huang E.J."/>
            <person name="Li L.F."/>
            <person name="Wei W."/>
            <person name="Gao Y.C."/>
            <person name="Liu J.Z."/>
            <person name="Shao H.Z."/>
            <person name="Wang X."/>
            <person name="Wang C.C."/>
            <person name="Yang T.C."/>
            <person name="Huo Q.B."/>
            <person name="Li W."/>
            <person name="Chen H.Y."/>
            <person name="Chen S.E."/>
            <person name="Zhou L.G."/>
            <person name="Ni X.B."/>
            <person name="Tian J.H."/>
            <person name="Sheng Y."/>
            <person name="Liu T."/>
            <person name="Pan Y.S."/>
            <person name="Xia L.Y."/>
            <person name="Li J."/>
            <person name="Zhao F."/>
            <person name="Cao W.C."/>
        </authorList>
    </citation>
    <scope>NUCLEOTIDE SEQUENCE [LARGE SCALE GENOMIC DNA]</scope>
    <source>
        <strain evidence="1">Iper-2018</strain>
    </source>
</reference>
<name>A0AC60QP01_IXOPE</name>
<accession>A0AC60QP01</accession>
<evidence type="ECO:0000313" key="1">
    <source>
        <dbReference type="EMBL" id="KAG0435283.1"/>
    </source>
</evidence>
<gene>
    <name evidence="1" type="ORF">HPB47_018578</name>
</gene>
<proteinExistence type="predicted"/>
<protein>
    <submittedName>
        <fullName evidence="1">Uncharacterized protein</fullName>
    </submittedName>
</protein>
<evidence type="ECO:0000313" key="2">
    <source>
        <dbReference type="Proteomes" id="UP000805193"/>
    </source>
</evidence>
<dbReference type="EMBL" id="JABSTQ010007749">
    <property type="protein sequence ID" value="KAG0435283.1"/>
    <property type="molecule type" value="Genomic_DNA"/>
</dbReference>
<sequence length="116" mass="13009">AANVTVLGTNLDTTEEDVFIENNITVLKHKIYEINGVKMAVMGVVTTETLTIARPGKIKIFDEIESIKKEIEKLKTDVKIFALISHVGYEKDMEIAKKVEDLHFIVGGHTNTFLYS</sequence>
<feature type="non-terminal residue" evidence="1">
    <location>
        <position position="116"/>
    </location>
</feature>
<organism evidence="1 2">
    <name type="scientific">Ixodes persulcatus</name>
    <name type="common">Taiga tick</name>
    <dbReference type="NCBI Taxonomy" id="34615"/>
    <lineage>
        <taxon>Eukaryota</taxon>
        <taxon>Metazoa</taxon>
        <taxon>Ecdysozoa</taxon>
        <taxon>Arthropoda</taxon>
        <taxon>Chelicerata</taxon>
        <taxon>Arachnida</taxon>
        <taxon>Acari</taxon>
        <taxon>Parasitiformes</taxon>
        <taxon>Ixodida</taxon>
        <taxon>Ixodoidea</taxon>
        <taxon>Ixodidae</taxon>
        <taxon>Ixodinae</taxon>
        <taxon>Ixodes</taxon>
    </lineage>
</organism>